<feature type="domain" description="G-protein coupled receptors family 1 profile" evidence="14">
    <location>
        <begin position="41"/>
        <end position="287"/>
    </location>
</feature>
<name>A0AAV2ZR45_PYXAD</name>
<evidence type="ECO:0000256" key="11">
    <source>
        <dbReference type="ARBA" id="ARBA00023180"/>
    </source>
</evidence>
<organism evidence="15 16">
    <name type="scientific">Pyxicephalus adspersus</name>
    <name type="common">African bullfrog</name>
    <dbReference type="NCBI Taxonomy" id="30357"/>
    <lineage>
        <taxon>Eukaryota</taxon>
        <taxon>Metazoa</taxon>
        <taxon>Chordata</taxon>
        <taxon>Craniata</taxon>
        <taxon>Vertebrata</taxon>
        <taxon>Euteleostomi</taxon>
        <taxon>Amphibia</taxon>
        <taxon>Batrachia</taxon>
        <taxon>Anura</taxon>
        <taxon>Neobatrachia</taxon>
        <taxon>Ranoidea</taxon>
        <taxon>Pyxicephalidae</taxon>
        <taxon>Pyxicephalinae</taxon>
        <taxon>Pyxicephalus</taxon>
    </lineage>
</organism>
<dbReference type="InterPro" id="IPR000276">
    <property type="entry name" value="GPCR_Rhodpsn"/>
</dbReference>
<dbReference type="PANTHER" id="PTHR24242:SF403">
    <property type="entry name" value="OLFACTORY RECEPTOR 5V1-LIKE"/>
    <property type="match status" value="1"/>
</dbReference>
<accession>A0AAV2ZR45</accession>
<dbReference type="FunFam" id="1.20.1070.10:FF:000010">
    <property type="entry name" value="Olfactory receptor"/>
    <property type="match status" value="1"/>
</dbReference>
<evidence type="ECO:0000313" key="16">
    <source>
        <dbReference type="Proteomes" id="UP001181693"/>
    </source>
</evidence>
<evidence type="ECO:0000259" key="14">
    <source>
        <dbReference type="PROSITE" id="PS50262"/>
    </source>
</evidence>
<keyword evidence="5" id="KW-0552">Olfaction</keyword>
<dbReference type="Pfam" id="PF13853">
    <property type="entry name" value="7tm_4"/>
    <property type="match status" value="1"/>
</dbReference>
<keyword evidence="16" id="KW-1185">Reference proteome</keyword>
<dbReference type="PANTHER" id="PTHR24242">
    <property type="entry name" value="G-PROTEIN COUPLED RECEPTOR"/>
    <property type="match status" value="1"/>
</dbReference>
<dbReference type="EMBL" id="DYDO01000013">
    <property type="protein sequence ID" value="DBA14197.1"/>
    <property type="molecule type" value="Genomic_DNA"/>
</dbReference>
<dbReference type="PRINTS" id="PR00245">
    <property type="entry name" value="OLFACTORYR"/>
</dbReference>
<evidence type="ECO:0000256" key="9">
    <source>
        <dbReference type="ARBA" id="ARBA00023157"/>
    </source>
</evidence>
<comment type="caution">
    <text evidence="15">The sequence shown here is derived from an EMBL/GenBank/DDBJ whole genome shotgun (WGS) entry which is preliminary data.</text>
</comment>
<dbReference type="InterPro" id="IPR017452">
    <property type="entry name" value="GPCR_Rhodpsn_7TM"/>
</dbReference>
<dbReference type="Gene3D" id="1.20.1070.10">
    <property type="entry name" value="Rhodopsin 7-helix transmembrane proteins"/>
    <property type="match status" value="1"/>
</dbReference>
<keyword evidence="7" id="KW-0297">G-protein coupled receptor</keyword>
<feature type="transmembrane region" description="Helical" evidence="13">
    <location>
        <begin position="132"/>
        <end position="158"/>
    </location>
</feature>
<dbReference type="AlphaFoldDB" id="A0AAV2ZR45"/>
<dbReference type="InterPro" id="IPR050939">
    <property type="entry name" value="Olfactory_GPCR1"/>
</dbReference>
<comment type="subcellular location">
    <subcellularLocation>
        <location evidence="1">Cell membrane</location>
        <topology evidence="1">Multi-pass membrane protein</topology>
    </subcellularLocation>
</comment>
<dbReference type="GO" id="GO:0005886">
    <property type="term" value="C:plasma membrane"/>
    <property type="evidence" value="ECO:0007669"/>
    <property type="project" value="UniProtKB-SubCell"/>
</dbReference>
<gene>
    <name evidence="15" type="ORF">GDO54_005199</name>
</gene>
<evidence type="ECO:0000256" key="6">
    <source>
        <dbReference type="ARBA" id="ARBA00022989"/>
    </source>
</evidence>
<evidence type="ECO:0000256" key="1">
    <source>
        <dbReference type="ARBA" id="ARBA00004651"/>
    </source>
</evidence>
<keyword evidence="6 13" id="KW-1133">Transmembrane helix</keyword>
<dbReference type="GO" id="GO:0004930">
    <property type="term" value="F:G protein-coupled receptor activity"/>
    <property type="evidence" value="ECO:0007669"/>
    <property type="project" value="UniProtKB-KW"/>
</dbReference>
<proteinExistence type="predicted"/>
<feature type="transmembrane region" description="Helical" evidence="13">
    <location>
        <begin position="60"/>
        <end position="78"/>
    </location>
</feature>
<keyword evidence="12" id="KW-0807">Transducer</keyword>
<protein>
    <recommendedName>
        <fullName evidence="14">G-protein coupled receptors family 1 profile domain-containing protein</fullName>
    </recommendedName>
</protein>
<reference evidence="15" key="1">
    <citation type="thesis" date="2020" institute="ProQuest LLC" country="789 East Eisenhower Parkway, Ann Arbor, MI, USA">
        <title>Comparative Genomics and Chromosome Evolution.</title>
        <authorList>
            <person name="Mudd A.B."/>
        </authorList>
    </citation>
    <scope>NUCLEOTIDE SEQUENCE</scope>
    <source>
        <strain evidence="15">1538</strain>
        <tissue evidence="15">Blood</tissue>
    </source>
</reference>
<feature type="transmembrane region" description="Helical" evidence="13">
    <location>
        <begin position="237"/>
        <end position="260"/>
    </location>
</feature>
<dbReference type="GO" id="GO:0004984">
    <property type="term" value="F:olfactory receptor activity"/>
    <property type="evidence" value="ECO:0007669"/>
    <property type="project" value="InterPro"/>
</dbReference>
<feature type="transmembrane region" description="Helical" evidence="13">
    <location>
        <begin position="272"/>
        <end position="289"/>
    </location>
</feature>
<sequence length="312" mass="35085">MEQINKTIVKEFILMAFSSFQRFQMLLFIIILQMYIISIAGNSAVITLVKTGTVLHSPMYFFICVFAALEISFVSVTIPKLLANLIAADNTISFINCFVQLYAFNSLGVTECYMLAIMAFDRDLAINYPLRYSAIMNNIVCTALACFPFAISSIIALIPTVFTADLVYCGPNEINNFFCDLAPVQNLACSDPLVSNFVTSIAAVFASLIPFILILGFYTHIITTVAKLKSPEGKYKAFSTCSSHLTVACLFYTSVIIVYIRPKGSHYDKFFALIYTILIPFLNPFIYTLRNKDVKEAFQKFRIFKMKICKSE</sequence>
<feature type="transmembrane region" description="Helical" evidence="13">
    <location>
        <begin position="25"/>
        <end position="48"/>
    </location>
</feature>
<evidence type="ECO:0000256" key="8">
    <source>
        <dbReference type="ARBA" id="ARBA00023136"/>
    </source>
</evidence>
<feature type="transmembrane region" description="Helical" evidence="13">
    <location>
        <begin position="201"/>
        <end position="225"/>
    </location>
</feature>
<keyword evidence="3" id="KW-0716">Sensory transduction</keyword>
<evidence type="ECO:0000256" key="12">
    <source>
        <dbReference type="ARBA" id="ARBA00023224"/>
    </source>
</evidence>
<dbReference type="SUPFAM" id="SSF81321">
    <property type="entry name" value="Family A G protein-coupled receptor-like"/>
    <property type="match status" value="1"/>
</dbReference>
<evidence type="ECO:0000256" key="4">
    <source>
        <dbReference type="ARBA" id="ARBA00022692"/>
    </source>
</evidence>
<evidence type="ECO:0000256" key="13">
    <source>
        <dbReference type="SAM" id="Phobius"/>
    </source>
</evidence>
<evidence type="ECO:0000256" key="3">
    <source>
        <dbReference type="ARBA" id="ARBA00022606"/>
    </source>
</evidence>
<feature type="transmembrane region" description="Helical" evidence="13">
    <location>
        <begin position="98"/>
        <end position="120"/>
    </location>
</feature>
<keyword evidence="11" id="KW-0325">Glycoprotein</keyword>
<dbReference type="PROSITE" id="PS50262">
    <property type="entry name" value="G_PROTEIN_RECEP_F1_2"/>
    <property type="match status" value="1"/>
</dbReference>
<keyword evidence="2" id="KW-1003">Cell membrane</keyword>
<dbReference type="Proteomes" id="UP001181693">
    <property type="component" value="Unassembled WGS sequence"/>
</dbReference>
<dbReference type="InterPro" id="IPR000725">
    <property type="entry name" value="Olfact_rcpt"/>
</dbReference>
<keyword evidence="4 13" id="KW-0812">Transmembrane</keyword>
<evidence type="ECO:0000256" key="5">
    <source>
        <dbReference type="ARBA" id="ARBA00022725"/>
    </source>
</evidence>
<keyword evidence="10" id="KW-0675">Receptor</keyword>
<evidence type="ECO:0000256" key="10">
    <source>
        <dbReference type="ARBA" id="ARBA00023170"/>
    </source>
</evidence>
<keyword evidence="8 13" id="KW-0472">Membrane</keyword>
<evidence type="ECO:0000256" key="2">
    <source>
        <dbReference type="ARBA" id="ARBA00022475"/>
    </source>
</evidence>
<keyword evidence="9" id="KW-1015">Disulfide bond</keyword>
<dbReference type="PRINTS" id="PR00237">
    <property type="entry name" value="GPCRRHODOPSN"/>
</dbReference>
<evidence type="ECO:0000313" key="15">
    <source>
        <dbReference type="EMBL" id="DBA14197.1"/>
    </source>
</evidence>
<dbReference type="CDD" id="cd13954">
    <property type="entry name" value="7tmA_OR"/>
    <property type="match status" value="1"/>
</dbReference>
<evidence type="ECO:0000256" key="7">
    <source>
        <dbReference type="ARBA" id="ARBA00023040"/>
    </source>
</evidence>